<dbReference type="InterPro" id="IPR016149">
    <property type="entry name" value="Casein_kin_II_reg-sub_N"/>
</dbReference>
<reference evidence="4" key="1">
    <citation type="submission" date="2015-08" db="UniProtKB">
        <authorList>
            <consortium name="WormBaseParasite"/>
        </authorList>
    </citation>
    <scope>IDENTIFICATION</scope>
</reference>
<proteinExistence type="inferred from homology"/>
<dbReference type="SMART" id="SM01085">
    <property type="entry name" value="CK_II_beta"/>
    <property type="match status" value="1"/>
</dbReference>
<dbReference type="Proteomes" id="UP000035681">
    <property type="component" value="Unplaced"/>
</dbReference>
<keyword evidence="3" id="KW-1185">Reference proteome</keyword>
<dbReference type="GO" id="GO:0019887">
    <property type="term" value="F:protein kinase regulator activity"/>
    <property type="evidence" value="ECO:0007669"/>
    <property type="project" value="InterPro"/>
</dbReference>
<comment type="similarity">
    <text evidence="1 2">Belongs to the casein kinase 2 subunit beta family.</text>
</comment>
<protein>
    <recommendedName>
        <fullName evidence="2">Casein kinase II subunit beta</fullName>
        <shortName evidence="2">CK II beta</shortName>
    </recommendedName>
</protein>
<dbReference type="AlphaFoldDB" id="A0A0K0EE05"/>
<evidence type="ECO:0000256" key="1">
    <source>
        <dbReference type="ARBA" id="ARBA00006941"/>
    </source>
</evidence>
<dbReference type="WBParaSite" id="TCONS_00009600.p1">
    <property type="protein sequence ID" value="TCONS_00009600.p1"/>
    <property type="gene ID" value="XLOC_007390"/>
</dbReference>
<dbReference type="Gene3D" id="1.10.1820.10">
    <property type="entry name" value="protein kinase ck2 holoenzyme, chain C, domain 1"/>
    <property type="match status" value="1"/>
</dbReference>
<dbReference type="FunFam" id="2.20.25.20:FF:000001">
    <property type="entry name" value="Casein kinase II subunit beta"/>
    <property type="match status" value="1"/>
</dbReference>
<dbReference type="PANTHER" id="PTHR11740">
    <property type="entry name" value="CASEIN KINASE II SUBUNIT BETA"/>
    <property type="match status" value="1"/>
</dbReference>
<dbReference type="STRING" id="6248.A0A0K0EE05"/>
<dbReference type="PRINTS" id="PR00472">
    <property type="entry name" value="CASNKINASEII"/>
</dbReference>
<name>A0A0K0EE05_STRER</name>
<dbReference type="InterPro" id="IPR000704">
    <property type="entry name" value="Casein_kinase_II_reg-sub"/>
</dbReference>
<dbReference type="Pfam" id="PF01214">
    <property type="entry name" value="CK_II_beta"/>
    <property type="match status" value="1"/>
</dbReference>
<evidence type="ECO:0000313" key="4">
    <source>
        <dbReference type="WBParaSite" id="SSTP_0000771900.1"/>
    </source>
</evidence>
<evidence type="ECO:0000256" key="2">
    <source>
        <dbReference type="RuleBase" id="RU361268"/>
    </source>
</evidence>
<dbReference type="Gene3D" id="2.20.25.20">
    <property type="match status" value="1"/>
</dbReference>
<accession>A0A0K0EE05</accession>
<organism evidence="4">
    <name type="scientific">Strongyloides stercoralis</name>
    <name type="common">Threadworm</name>
    <dbReference type="NCBI Taxonomy" id="6248"/>
    <lineage>
        <taxon>Eukaryota</taxon>
        <taxon>Metazoa</taxon>
        <taxon>Ecdysozoa</taxon>
        <taxon>Nematoda</taxon>
        <taxon>Chromadorea</taxon>
        <taxon>Rhabditida</taxon>
        <taxon>Tylenchina</taxon>
        <taxon>Panagrolaimomorpha</taxon>
        <taxon>Strongyloidoidea</taxon>
        <taxon>Strongyloididae</taxon>
        <taxon>Strongyloides</taxon>
    </lineage>
</organism>
<dbReference type="InterPro" id="IPR035991">
    <property type="entry name" value="Casein_kinase_II_beta-like"/>
</dbReference>
<dbReference type="SUPFAM" id="SSF57798">
    <property type="entry name" value="Casein kinase II beta subunit"/>
    <property type="match status" value="1"/>
</dbReference>
<dbReference type="PANTHER" id="PTHR11740:SF0">
    <property type="entry name" value="CASEIN KINASE II SUBUNIT BETA"/>
    <property type="match status" value="1"/>
</dbReference>
<dbReference type="GO" id="GO:0005737">
    <property type="term" value="C:cytoplasm"/>
    <property type="evidence" value="ECO:0007669"/>
    <property type="project" value="TreeGrafter"/>
</dbReference>
<evidence type="ECO:0000313" key="3">
    <source>
        <dbReference type="Proteomes" id="UP000035681"/>
    </source>
</evidence>
<dbReference type="WBParaSite" id="SSTP_0000771900.1">
    <property type="protein sequence ID" value="SSTP_0000771900.1"/>
    <property type="gene ID" value="SSTP_0000771900"/>
</dbReference>
<sequence length="201" mass="23256">MFFSNYNFVEEHLSKKSNKWLVKIPEDFFIDKFNLVGIYDIIGIKSLEKAVSMILNKSKDIEDNDFTSIQKNAAFLYGLVHARYIITPEGLNDMKEKFINNDFGSCLKVSCLNQALLPIGLHDIPSHEQVKMFCPKCQDVFHPEAESDDEIESISDDGSEDSFYCMEEDFCDGAFFGTGFPEFFFFQFPFLRPEKDKKIKK</sequence>
<dbReference type="GO" id="GO:0005956">
    <property type="term" value="C:protein kinase CK2 complex"/>
    <property type="evidence" value="ECO:0007669"/>
    <property type="project" value="UniProtKB-UniRule"/>
</dbReference>
<comment type="subunit">
    <text evidence="2">Tetramer of two alpha and two beta subunits.</text>
</comment>